<evidence type="ECO:0000256" key="3">
    <source>
        <dbReference type="PROSITE-ProRule" id="PRU00284"/>
    </source>
</evidence>
<evidence type="ECO:0000313" key="10">
    <source>
        <dbReference type="Proteomes" id="UP000199520"/>
    </source>
</evidence>
<dbReference type="GO" id="GO:0004888">
    <property type="term" value="F:transmembrane signaling receptor activity"/>
    <property type="evidence" value="ECO:0007669"/>
    <property type="project" value="InterPro"/>
</dbReference>
<dbReference type="STRING" id="1123291.SAMN04490355_101760"/>
<dbReference type="InterPro" id="IPR003660">
    <property type="entry name" value="HAMP_dom"/>
</dbReference>
<dbReference type="CDD" id="cd11386">
    <property type="entry name" value="MCP_signal"/>
    <property type="match status" value="1"/>
</dbReference>
<dbReference type="InterPro" id="IPR024478">
    <property type="entry name" value="HlyB_4HB_MCP"/>
</dbReference>
<dbReference type="Proteomes" id="UP000199520">
    <property type="component" value="Unassembled WGS sequence"/>
</dbReference>
<feature type="transmembrane region" description="Helical" evidence="6">
    <location>
        <begin position="191"/>
        <end position="211"/>
    </location>
</feature>
<evidence type="ECO:0000256" key="1">
    <source>
        <dbReference type="ARBA" id="ARBA00022500"/>
    </source>
</evidence>
<proteinExistence type="inferred from homology"/>
<dbReference type="GO" id="GO:0007165">
    <property type="term" value="P:signal transduction"/>
    <property type="evidence" value="ECO:0007669"/>
    <property type="project" value="UniProtKB-KW"/>
</dbReference>
<keyword evidence="1" id="KW-0145">Chemotaxis</keyword>
<dbReference type="EMBL" id="FOTS01000017">
    <property type="protein sequence ID" value="SFL77705.1"/>
    <property type="molecule type" value="Genomic_DNA"/>
</dbReference>
<evidence type="ECO:0000259" key="8">
    <source>
        <dbReference type="PROSITE" id="PS50885"/>
    </source>
</evidence>
<dbReference type="Pfam" id="PF00672">
    <property type="entry name" value="HAMP"/>
    <property type="match status" value="1"/>
</dbReference>
<organism evidence="9 10">
    <name type="scientific">Pelosinus propionicus DSM 13327</name>
    <dbReference type="NCBI Taxonomy" id="1123291"/>
    <lineage>
        <taxon>Bacteria</taxon>
        <taxon>Bacillati</taxon>
        <taxon>Bacillota</taxon>
        <taxon>Negativicutes</taxon>
        <taxon>Selenomonadales</taxon>
        <taxon>Sporomusaceae</taxon>
        <taxon>Pelosinus</taxon>
    </lineage>
</organism>
<dbReference type="PANTHER" id="PTHR43531:SF11">
    <property type="entry name" value="METHYL-ACCEPTING CHEMOTAXIS PROTEIN 3"/>
    <property type="match status" value="1"/>
</dbReference>
<evidence type="ECO:0000313" key="9">
    <source>
        <dbReference type="EMBL" id="SFL77705.1"/>
    </source>
</evidence>
<dbReference type="SUPFAM" id="SSF158472">
    <property type="entry name" value="HAMP domain-like"/>
    <property type="match status" value="1"/>
</dbReference>
<evidence type="ECO:0000256" key="5">
    <source>
        <dbReference type="SAM" id="MobiDB-lite"/>
    </source>
</evidence>
<name>A0A1I4KFY3_9FIRM</name>
<gene>
    <name evidence="9" type="ORF">SAMN04490355_101760</name>
</gene>
<dbReference type="SUPFAM" id="SSF58104">
    <property type="entry name" value="Methyl-accepting chemotaxis protein (MCP) signaling domain"/>
    <property type="match status" value="1"/>
</dbReference>
<feature type="domain" description="Methyl-accepting transducer" evidence="7">
    <location>
        <begin position="495"/>
        <end position="724"/>
    </location>
</feature>
<dbReference type="Gene3D" id="1.20.120.1530">
    <property type="match status" value="2"/>
</dbReference>
<dbReference type="RefSeq" id="WP_090936732.1">
    <property type="nucleotide sequence ID" value="NZ_FOTS01000017.1"/>
</dbReference>
<dbReference type="InterPro" id="IPR004089">
    <property type="entry name" value="MCPsignal_dom"/>
</dbReference>
<dbReference type="Gene3D" id="1.10.287.950">
    <property type="entry name" value="Methyl-accepting chemotaxis protein"/>
    <property type="match status" value="1"/>
</dbReference>
<dbReference type="Pfam" id="PF18575">
    <property type="entry name" value="HAMP_N3"/>
    <property type="match status" value="1"/>
</dbReference>
<protein>
    <submittedName>
        <fullName evidence="9">Methyl-accepting chemotaxis protein</fullName>
    </submittedName>
</protein>
<dbReference type="PRINTS" id="PR00260">
    <property type="entry name" value="CHEMTRNSDUCR"/>
</dbReference>
<feature type="domain" description="HAMP" evidence="8">
    <location>
        <begin position="393"/>
        <end position="445"/>
    </location>
</feature>
<keyword evidence="10" id="KW-1185">Reference proteome</keyword>
<dbReference type="PROSITE" id="PS50885">
    <property type="entry name" value="HAMP"/>
    <property type="match status" value="2"/>
</dbReference>
<feature type="region of interest" description="Disordered" evidence="5">
    <location>
        <begin position="776"/>
        <end position="797"/>
    </location>
</feature>
<dbReference type="GO" id="GO:0005886">
    <property type="term" value="C:plasma membrane"/>
    <property type="evidence" value="ECO:0007669"/>
    <property type="project" value="TreeGrafter"/>
</dbReference>
<feature type="transmembrane region" description="Helical" evidence="6">
    <location>
        <begin position="13"/>
        <end position="35"/>
    </location>
</feature>
<comment type="similarity">
    <text evidence="2">Belongs to the methyl-accepting chemotaxis (MCP) protein family.</text>
</comment>
<dbReference type="InterPro" id="IPR041395">
    <property type="entry name" value="McpB_HAMP_3rd"/>
</dbReference>
<accession>A0A1I4KFY3</accession>
<dbReference type="FunFam" id="1.10.287.950:FF:000001">
    <property type="entry name" value="Methyl-accepting chemotaxis sensory transducer"/>
    <property type="match status" value="1"/>
</dbReference>
<dbReference type="CDD" id="cd17527">
    <property type="entry name" value="HAMP_II"/>
    <property type="match status" value="1"/>
</dbReference>
<dbReference type="CDD" id="cd17528">
    <property type="entry name" value="HAMP_III"/>
    <property type="match status" value="1"/>
</dbReference>
<evidence type="ECO:0000256" key="6">
    <source>
        <dbReference type="SAM" id="Phobius"/>
    </source>
</evidence>
<dbReference type="PROSITE" id="PS50111">
    <property type="entry name" value="CHEMOTAXIS_TRANSDUC_2"/>
    <property type="match status" value="1"/>
</dbReference>
<keyword evidence="4" id="KW-0175">Coiled coil</keyword>
<keyword evidence="6" id="KW-0472">Membrane</keyword>
<dbReference type="GO" id="GO:0006935">
    <property type="term" value="P:chemotaxis"/>
    <property type="evidence" value="ECO:0007669"/>
    <property type="project" value="UniProtKB-KW"/>
</dbReference>
<evidence type="ECO:0000256" key="2">
    <source>
        <dbReference type="ARBA" id="ARBA00029447"/>
    </source>
</evidence>
<feature type="coiled-coil region" evidence="4">
    <location>
        <begin position="335"/>
        <end position="362"/>
    </location>
</feature>
<dbReference type="InterPro" id="IPR051310">
    <property type="entry name" value="MCP_chemotaxis"/>
</dbReference>
<dbReference type="PANTHER" id="PTHR43531">
    <property type="entry name" value="PROTEIN ICFG"/>
    <property type="match status" value="1"/>
</dbReference>
<feature type="domain" description="HAMP" evidence="8">
    <location>
        <begin position="212"/>
        <end position="264"/>
    </location>
</feature>
<dbReference type="Pfam" id="PF12729">
    <property type="entry name" value="4HB_MCP_1"/>
    <property type="match status" value="1"/>
</dbReference>
<dbReference type="Pfam" id="PF18947">
    <property type="entry name" value="HAMP_2"/>
    <property type="match status" value="1"/>
</dbReference>
<evidence type="ECO:0000259" key="7">
    <source>
        <dbReference type="PROSITE" id="PS50111"/>
    </source>
</evidence>
<dbReference type="CDD" id="cd06225">
    <property type="entry name" value="HAMP"/>
    <property type="match status" value="1"/>
</dbReference>
<keyword evidence="6" id="KW-1133">Transmembrane helix</keyword>
<dbReference type="SMART" id="SM00283">
    <property type="entry name" value="MA"/>
    <property type="match status" value="1"/>
</dbReference>
<keyword evidence="6" id="KW-0812">Transmembrane</keyword>
<dbReference type="SMART" id="SM00304">
    <property type="entry name" value="HAMP"/>
    <property type="match status" value="2"/>
</dbReference>
<keyword evidence="3" id="KW-0807">Transducer</keyword>
<dbReference type="InterPro" id="IPR004090">
    <property type="entry name" value="Chemotax_Me-accpt_rcpt"/>
</dbReference>
<dbReference type="AlphaFoldDB" id="A0A1I4KFY3"/>
<dbReference type="OrthoDB" id="9814363at2"/>
<evidence type="ECO:0000256" key="4">
    <source>
        <dbReference type="SAM" id="Coils"/>
    </source>
</evidence>
<dbReference type="Pfam" id="PF00015">
    <property type="entry name" value="MCPsignal"/>
    <property type="match status" value="1"/>
</dbReference>
<reference evidence="10" key="1">
    <citation type="submission" date="2016-10" db="EMBL/GenBank/DDBJ databases">
        <authorList>
            <person name="Varghese N."/>
            <person name="Submissions S."/>
        </authorList>
    </citation>
    <scope>NUCLEOTIDE SEQUENCE [LARGE SCALE GENOMIC DNA]</scope>
    <source>
        <strain evidence="10">DSM 13327</strain>
    </source>
</reference>
<sequence>MRWYYNLNISSKLIIGFVLVALLGGLVGLFGIVNLRSIGDEEVRMYQENTVALSIMGAIEADFLRVRVLSRNIRLNDNNKMQLMEEAKTLFSKIDKNMLQYEKSYIFENDERVEFNNLKSLLTQYKVNLDKLGVVVSENKTEELAKFASTDTGQVGREADMATQRLMDINMQQAKDRLEATRVLIDKTTMIMFSVSVLAMCIAIGSGLYIARLISRPLNKMVAVATRISEGKLDSVFDNDLQDETGRLELALRQINTVLHSLISELKYIADQHDLGEIYVVVPEDKFSGAYQEMAKGINGMVAGHISVKMKAMACVSEFAKGNFNAELELFPGKKRVINETVENLRKNLKGVNEEVAQLVSTAINGKLDSRANAESFQGDWKELILGLNELLEAIVKPIREAGTVLKEMADGNLQLRVTGEYQGDHADIKNAMNETLDSLSAYVNEISQVLNQMANSNLDVEINNEYKGDFAQIKDALNLIIASFNDVFGEINNAADQVASGSRQVSDGSQGLSQGATEQASAIEELTVSIGQVAAQTKDNAIKANQANEFAIRAKESAEQGNQHMQKMLNSMEEINESSSKISKIIKVIDEIAFQTNILALNAAVEAARAGQHGKGFAVVAEEVRNLAARSANAAKETTVLIEGSVKNVEVGTQTANGTAKALEDIVQGVEKAVSIVGEISAASNEQATAISEINKGIEQVAEVVQNNSSTAEESASASEELSGQADILKTMVAKFKLKRDLGQLARHEMIDMPSSEMDDRSKFRAGASIFAARREAAATSQKPRISLSDKEFGKY</sequence>